<sequence length="123" mass="13424">MVWGYIIANTSQSPGRLLVFGTLCIGATWVVGSYFAQGTVSQTKALDAKQQKAIAEMPYDNRRMANAQQVRLSSMLKDVAEGRGDDHWNAAMRGTLMPHPLAESKTEGLDKERLAKALSAAKQ</sequence>
<keyword evidence="3" id="KW-1185">Reference proteome</keyword>
<accession>A0A2J7ZTK2</accession>
<keyword evidence="1" id="KW-1133">Transmembrane helix</keyword>
<dbReference type="AlphaFoldDB" id="A0A2J7ZTK2"/>
<dbReference type="Proteomes" id="UP000236333">
    <property type="component" value="Unassembled WGS sequence"/>
</dbReference>
<keyword evidence="1" id="KW-0812">Transmembrane</keyword>
<reference evidence="2 3" key="1">
    <citation type="journal article" date="2017" name="Mol. Biol. Evol.">
        <title>The 4-celled Tetrabaena socialis nuclear genome reveals the essential components for genetic control of cell number at the origin of multicellularity in the volvocine lineage.</title>
        <authorList>
            <person name="Featherston J."/>
            <person name="Arakaki Y."/>
            <person name="Hanschen E.R."/>
            <person name="Ferris P.J."/>
            <person name="Michod R.E."/>
            <person name="Olson B.J.S.C."/>
            <person name="Nozaki H."/>
            <person name="Durand P.M."/>
        </authorList>
    </citation>
    <scope>NUCLEOTIDE SEQUENCE [LARGE SCALE GENOMIC DNA]</scope>
    <source>
        <strain evidence="2 3">NIES-571</strain>
    </source>
</reference>
<name>A0A2J7ZTK2_9CHLO</name>
<gene>
    <name evidence="2" type="ORF">TSOC_010360</name>
</gene>
<comment type="caution">
    <text evidence="2">The sequence shown here is derived from an EMBL/GenBank/DDBJ whole genome shotgun (WGS) entry which is preliminary data.</text>
</comment>
<evidence type="ECO:0000256" key="1">
    <source>
        <dbReference type="SAM" id="Phobius"/>
    </source>
</evidence>
<dbReference type="EMBL" id="PGGS01000487">
    <property type="protein sequence ID" value="PNH03570.1"/>
    <property type="molecule type" value="Genomic_DNA"/>
</dbReference>
<keyword evidence="1" id="KW-0472">Membrane</keyword>
<evidence type="ECO:0000313" key="3">
    <source>
        <dbReference type="Proteomes" id="UP000236333"/>
    </source>
</evidence>
<feature type="transmembrane region" description="Helical" evidence="1">
    <location>
        <begin position="17"/>
        <end position="36"/>
    </location>
</feature>
<evidence type="ECO:0000313" key="2">
    <source>
        <dbReference type="EMBL" id="PNH03570.1"/>
    </source>
</evidence>
<protein>
    <submittedName>
        <fullName evidence="2">Uncharacterized protein</fullName>
    </submittedName>
</protein>
<proteinExistence type="predicted"/>
<dbReference type="OrthoDB" id="524831at2759"/>
<organism evidence="2 3">
    <name type="scientific">Tetrabaena socialis</name>
    <dbReference type="NCBI Taxonomy" id="47790"/>
    <lineage>
        <taxon>Eukaryota</taxon>
        <taxon>Viridiplantae</taxon>
        <taxon>Chlorophyta</taxon>
        <taxon>core chlorophytes</taxon>
        <taxon>Chlorophyceae</taxon>
        <taxon>CS clade</taxon>
        <taxon>Chlamydomonadales</taxon>
        <taxon>Tetrabaenaceae</taxon>
        <taxon>Tetrabaena</taxon>
    </lineage>
</organism>